<dbReference type="SUPFAM" id="SSF55785">
    <property type="entry name" value="PYP-like sensor domain (PAS domain)"/>
    <property type="match status" value="1"/>
</dbReference>
<evidence type="ECO:0000256" key="10">
    <source>
        <dbReference type="ARBA" id="ARBA00023136"/>
    </source>
</evidence>
<dbReference type="Pfam" id="PF03924">
    <property type="entry name" value="CHASE"/>
    <property type="match status" value="1"/>
</dbReference>
<dbReference type="InterPro" id="IPR006189">
    <property type="entry name" value="CHASE_dom"/>
</dbReference>
<dbReference type="SMART" id="SM00388">
    <property type="entry name" value="HisKA"/>
    <property type="match status" value="1"/>
</dbReference>
<dbReference type="SMART" id="SM01079">
    <property type="entry name" value="CHASE"/>
    <property type="match status" value="1"/>
</dbReference>
<dbReference type="SMART" id="SM00091">
    <property type="entry name" value="PAS"/>
    <property type="match status" value="1"/>
</dbReference>
<dbReference type="NCBIfam" id="TIGR00229">
    <property type="entry name" value="sensory_box"/>
    <property type="match status" value="1"/>
</dbReference>
<dbReference type="SUPFAM" id="SSF47384">
    <property type="entry name" value="Homodimeric domain of signal transducing histidine kinase"/>
    <property type="match status" value="1"/>
</dbReference>
<dbReference type="FunFam" id="3.30.565.10:FF:000006">
    <property type="entry name" value="Sensor histidine kinase WalK"/>
    <property type="match status" value="1"/>
</dbReference>
<dbReference type="Pfam" id="PF00989">
    <property type="entry name" value="PAS"/>
    <property type="match status" value="1"/>
</dbReference>
<dbReference type="SUPFAM" id="SSF52172">
    <property type="entry name" value="CheY-like"/>
    <property type="match status" value="1"/>
</dbReference>
<keyword evidence="12" id="KW-1185">Reference proteome</keyword>
<dbReference type="CDD" id="cd00130">
    <property type="entry name" value="PAS"/>
    <property type="match status" value="1"/>
</dbReference>
<dbReference type="InterPro" id="IPR042240">
    <property type="entry name" value="CHASE_sf"/>
</dbReference>
<keyword evidence="7" id="KW-0812">Transmembrane</keyword>
<dbReference type="GO" id="GO:0000155">
    <property type="term" value="F:phosphorelay sensor kinase activity"/>
    <property type="evidence" value="ECO:0007669"/>
    <property type="project" value="InterPro"/>
</dbReference>
<dbReference type="PROSITE" id="PS50109">
    <property type="entry name" value="HIS_KIN"/>
    <property type="match status" value="1"/>
</dbReference>
<dbReference type="Gene3D" id="3.30.450.20">
    <property type="entry name" value="PAS domain"/>
    <property type="match status" value="1"/>
</dbReference>
<keyword evidence="6" id="KW-0808">Transferase</keyword>
<dbReference type="InterPro" id="IPR013767">
    <property type="entry name" value="PAS_fold"/>
</dbReference>
<keyword evidence="8" id="KW-0418">Kinase</keyword>
<dbReference type="InterPro" id="IPR007895">
    <property type="entry name" value="MASE1"/>
</dbReference>
<evidence type="ECO:0000256" key="8">
    <source>
        <dbReference type="ARBA" id="ARBA00022777"/>
    </source>
</evidence>
<dbReference type="Pfam" id="PF00072">
    <property type="entry name" value="Response_reg"/>
    <property type="match status" value="1"/>
</dbReference>
<sequence length="1048" mass="114737">MFALVGTTLAYALMGWAALWLAIPPGYASPLYPATGVALACVLTYGNRVLPGVALGAFLVNITLGPDRSLGPTAFVALPAVIACGAALQAWLASVLIRRHVHQPLTLSEPRDVALFFGIGAVVTGLTSSSIASIALWALAGQSGSSLLLTWWSWATGDALGMLTATPIVLSWIGHPRSEWDSRRWTVGATMFVATLLMAMSIKQVDQWEQSRVQTAFERDALHATSNLSSQLEFPMHALEALRGVFIASESVTREEMRRAVAAWVSPDSHLHAMGWSEVIRRGQSADYQASVAAYDLPGFKVFDRADSTFPVRDDDRMVVIRYIEPMRGNAAALGVNTRSIPAARAAVDIAIRTDSPAATAGFRVTQETGSQAAVVIYQAIYKGTPRSPSERVEAVQGVVFVTVRMDDALAAFRKTLPPYLRICIIDTDTVAVRRVLAGPPGCDTEASDLSFTRALGFADRKWNLRVLATRNDMPDARARNALLFSVIGLLATAMLGTLLLTVTGRARRIETAVKERTLALQREIVERERTEAELRESEQRFRNILNHVPIGVVYTDLRGNIKQVNPRFCELTGYASDDLAQLNQSHVIHPEDRVQEIELTQQLVRGDIPMFRRQARYVTRDGRIVWVQAVVSLLRLPSGEPYRIVGVVEDITEHLKLAEAERARSLAEAANLAKSEFLSRMSHELRTPLNAMLGFAQLLELDQTHPLPAVQRPWVAQIQGAGWHLLDMINDVLDLSRIESGTLSLQVQTLDLAELLAATLALVERDAQRRDIVVTQDIPEHVTRLKGDATRVKQILTNLLSNAVKYNADSGRIHIAARLLHRDSIEITVTDTGLGMTEEQLSQLFQPFNRLGRERSGQEGTGIGLVISQRLAELMGGSLRARSVAGEGSSFILTLPRAGEVTERPLDAEPSRPSISDYHQRVVHYVEDNETNVEVMRGVLSRRPQVRLDVSITGLDGLASIRADRPDLILLDMHLPDIDGLELLRHLKSDPSTADIPVVAVSADALASQIEAAIQAGAQQYLTKPISVSELLAVVDAVLEDAETKFG</sequence>
<evidence type="ECO:0000256" key="4">
    <source>
        <dbReference type="ARBA" id="ARBA00022475"/>
    </source>
</evidence>
<dbReference type="InterPro" id="IPR036890">
    <property type="entry name" value="HATPase_C_sf"/>
</dbReference>
<evidence type="ECO:0000313" key="11">
    <source>
        <dbReference type="EMBL" id="ARN22674.1"/>
    </source>
</evidence>
<dbReference type="PROSITE" id="PS50113">
    <property type="entry name" value="PAC"/>
    <property type="match status" value="1"/>
</dbReference>
<dbReference type="EMBL" id="CP015118">
    <property type="protein sequence ID" value="ARN22674.1"/>
    <property type="molecule type" value="Genomic_DNA"/>
</dbReference>
<dbReference type="GO" id="GO:0006355">
    <property type="term" value="P:regulation of DNA-templated transcription"/>
    <property type="evidence" value="ECO:0007669"/>
    <property type="project" value="InterPro"/>
</dbReference>
<comment type="subcellular location">
    <subcellularLocation>
        <location evidence="2">Cell inner membrane</location>
        <topology evidence="2">Multi-pass membrane protein</topology>
    </subcellularLocation>
</comment>
<dbReference type="EC" id="2.7.13.3" evidence="3"/>
<dbReference type="PROSITE" id="PS50839">
    <property type="entry name" value="CHASE"/>
    <property type="match status" value="1"/>
</dbReference>
<reference evidence="11 12" key="1">
    <citation type="submission" date="2016-04" db="EMBL/GenBank/DDBJ databases">
        <title>Complete genome sequence of natural rubber-degrading, novel Gram-negative bacterium, Rhizobacter gummiphilus strain NS21.</title>
        <authorList>
            <person name="Tabata M."/>
            <person name="Kasai D."/>
            <person name="Fukuda M."/>
        </authorList>
    </citation>
    <scope>NUCLEOTIDE SEQUENCE [LARGE SCALE GENOMIC DNA]</scope>
    <source>
        <strain evidence="11 12">NS21</strain>
    </source>
</reference>
<keyword evidence="9" id="KW-1133">Transmembrane helix</keyword>
<dbReference type="Pfam" id="PF00512">
    <property type="entry name" value="HisKA"/>
    <property type="match status" value="1"/>
</dbReference>
<dbReference type="Gene3D" id="3.30.450.350">
    <property type="entry name" value="CHASE domain"/>
    <property type="match status" value="1"/>
</dbReference>
<dbReference type="Gene3D" id="3.30.565.10">
    <property type="entry name" value="Histidine kinase-like ATPase, C-terminal domain"/>
    <property type="match status" value="1"/>
</dbReference>
<dbReference type="InterPro" id="IPR001789">
    <property type="entry name" value="Sig_transdc_resp-reg_receiver"/>
</dbReference>
<evidence type="ECO:0000256" key="5">
    <source>
        <dbReference type="ARBA" id="ARBA00022553"/>
    </source>
</evidence>
<dbReference type="InterPro" id="IPR005467">
    <property type="entry name" value="His_kinase_dom"/>
</dbReference>
<dbReference type="SMART" id="SM00387">
    <property type="entry name" value="HATPase_c"/>
    <property type="match status" value="1"/>
</dbReference>
<dbReference type="STRING" id="946333.A4W93_23700"/>
<keyword evidence="10" id="KW-0472">Membrane</keyword>
<dbReference type="InterPro" id="IPR003661">
    <property type="entry name" value="HisK_dim/P_dom"/>
</dbReference>
<dbReference type="PANTHER" id="PTHR43047">
    <property type="entry name" value="TWO-COMPONENT HISTIDINE PROTEIN KINASE"/>
    <property type="match status" value="1"/>
</dbReference>
<dbReference type="Proteomes" id="UP000193427">
    <property type="component" value="Chromosome"/>
</dbReference>
<dbReference type="PRINTS" id="PR00344">
    <property type="entry name" value="BCTRLSENSOR"/>
</dbReference>
<dbReference type="GO" id="GO:0009927">
    <property type="term" value="F:histidine phosphotransfer kinase activity"/>
    <property type="evidence" value="ECO:0007669"/>
    <property type="project" value="TreeGrafter"/>
</dbReference>
<dbReference type="Gene3D" id="3.40.50.2300">
    <property type="match status" value="1"/>
</dbReference>
<dbReference type="Gene3D" id="1.10.287.130">
    <property type="match status" value="1"/>
</dbReference>
<dbReference type="Pfam" id="PF02518">
    <property type="entry name" value="HATPase_c"/>
    <property type="match status" value="1"/>
</dbReference>
<organism evidence="11 12">
    <name type="scientific">Piscinibacter gummiphilus</name>
    <dbReference type="NCBI Taxonomy" id="946333"/>
    <lineage>
        <taxon>Bacteria</taxon>
        <taxon>Pseudomonadati</taxon>
        <taxon>Pseudomonadota</taxon>
        <taxon>Betaproteobacteria</taxon>
        <taxon>Burkholderiales</taxon>
        <taxon>Sphaerotilaceae</taxon>
        <taxon>Piscinibacter</taxon>
    </lineage>
</organism>
<name>A0A1W6LEH6_9BURK</name>
<dbReference type="PROSITE" id="PS50112">
    <property type="entry name" value="PAS"/>
    <property type="match status" value="1"/>
</dbReference>
<dbReference type="CDD" id="cd00082">
    <property type="entry name" value="HisKA"/>
    <property type="match status" value="1"/>
</dbReference>
<dbReference type="AlphaFoldDB" id="A0A1W6LEH6"/>
<evidence type="ECO:0000256" key="3">
    <source>
        <dbReference type="ARBA" id="ARBA00012438"/>
    </source>
</evidence>
<dbReference type="InterPro" id="IPR036097">
    <property type="entry name" value="HisK_dim/P_sf"/>
</dbReference>
<evidence type="ECO:0000256" key="7">
    <source>
        <dbReference type="ARBA" id="ARBA00022692"/>
    </source>
</evidence>
<dbReference type="InterPro" id="IPR035965">
    <property type="entry name" value="PAS-like_dom_sf"/>
</dbReference>
<dbReference type="SMART" id="SM00086">
    <property type="entry name" value="PAC"/>
    <property type="match status" value="1"/>
</dbReference>
<dbReference type="KEGG" id="rgu:A4W93_23700"/>
<evidence type="ECO:0000256" key="6">
    <source>
        <dbReference type="ARBA" id="ARBA00022679"/>
    </source>
</evidence>
<keyword evidence="5" id="KW-0597">Phosphoprotein</keyword>
<dbReference type="PROSITE" id="PS50110">
    <property type="entry name" value="RESPONSE_REGULATORY"/>
    <property type="match status" value="1"/>
</dbReference>
<dbReference type="SMART" id="SM00448">
    <property type="entry name" value="REC"/>
    <property type="match status" value="1"/>
</dbReference>
<accession>A0A1W6LEH6</accession>
<protein>
    <recommendedName>
        <fullName evidence="3">histidine kinase</fullName>
        <ecNumber evidence="3">2.7.13.3</ecNumber>
    </recommendedName>
</protein>
<dbReference type="InterPro" id="IPR000700">
    <property type="entry name" value="PAS-assoc_C"/>
</dbReference>
<keyword evidence="4" id="KW-1003">Cell membrane</keyword>
<proteinExistence type="predicted"/>
<evidence type="ECO:0000256" key="1">
    <source>
        <dbReference type="ARBA" id="ARBA00000085"/>
    </source>
</evidence>
<gene>
    <name evidence="11" type="ORF">A4W93_23700</name>
</gene>
<evidence type="ECO:0000256" key="9">
    <source>
        <dbReference type="ARBA" id="ARBA00022989"/>
    </source>
</evidence>
<dbReference type="InterPro" id="IPR000014">
    <property type="entry name" value="PAS"/>
</dbReference>
<dbReference type="SUPFAM" id="SSF55874">
    <property type="entry name" value="ATPase domain of HSP90 chaperone/DNA topoisomerase II/histidine kinase"/>
    <property type="match status" value="1"/>
</dbReference>
<dbReference type="CDD" id="cd16922">
    <property type="entry name" value="HATPase_EvgS-ArcB-TorS-like"/>
    <property type="match status" value="1"/>
</dbReference>
<dbReference type="InterPro" id="IPR011006">
    <property type="entry name" value="CheY-like_superfamily"/>
</dbReference>
<evidence type="ECO:0000256" key="2">
    <source>
        <dbReference type="ARBA" id="ARBA00004429"/>
    </source>
</evidence>
<dbReference type="InterPro" id="IPR001610">
    <property type="entry name" value="PAC"/>
</dbReference>
<dbReference type="PANTHER" id="PTHR43047:SF72">
    <property type="entry name" value="OSMOSENSING HISTIDINE PROTEIN KINASE SLN1"/>
    <property type="match status" value="1"/>
</dbReference>
<comment type="catalytic activity">
    <reaction evidence="1">
        <text>ATP + protein L-histidine = ADP + protein N-phospho-L-histidine.</text>
        <dbReference type="EC" id="2.7.13.3"/>
    </reaction>
</comment>
<evidence type="ECO:0000313" key="12">
    <source>
        <dbReference type="Proteomes" id="UP000193427"/>
    </source>
</evidence>
<dbReference type="Pfam" id="PF05231">
    <property type="entry name" value="MASE1"/>
    <property type="match status" value="1"/>
</dbReference>
<dbReference type="InterPro" id="IPR003594">
    <property type="entry name" value="HATPase_dom"/>
</dbReference>
<dbReference type="GO" id="GO:0005886">
    <property type="term" value="C:plasma membrane"/>
    <property type="evidence" value="ECO:0007669"/>
    <property type="project" value="UniProtKB-SubCell"/>
</dbReference>
<dbReference type="InterPro" id="IPR004358">
    <property type="entry name" value="Sig_transdc_His_kin-like_C"/>
</dbReference>